<dbReference type="Pfam" id="PF02585">
    <property type="entry name" value="PIG-L"/>
    <property type="match status" value="1"/>
</dbReference>
<dbReference type="Proteomes" id="UP000033699">
    <property type="component" value="Unassembled WGS sequence"/>
</dbReference>
<evidence type="ECO:0008006" key="4">
    <source>
        <dbReference type="Google" id="ProtNLM"/>
    </source>
</evidence>
<dbReference type="EMBL" id="JZKH01000035">
    <property type="protein sequence ID" value="KJS60893.1"/>
    <property type="molecule type" value="Genomic_DNA"/>
</dbReference>
<reference evidence="2 3" key="1">
    <citation type="submission" date="2015-02" db="EMBL/GenBank/DDBJ databases">
        <authorList>
            <person name="Ju K.-S."/>
            <person name="Doroghazi J.R."/>
            <person name="Metcalf W."/>
        </authorList>
    </citation>
    <scope>NUCLEOTIDE SEQUENCE [LARGE SCALE GENOMIC DNA]</scope>
    <source>
        <strain evidence="2 3">ATCC 31215</strain>
    </source>
</reference>
<evidence type="ECO:0000313" key="2">
    <source>
        <dbReference type="EMBL" id="KJS60893.1"/>
    </source>
</evidence>
<dbReference type="PATRIC" id="fig|359131.3.peg.4333"/>
<evidence type="ECO:0000313" key="3">
    <source>
        <dbReference type="Proteomes" id="UP000033699"/>
    </source>
</evidence>
<dbReference type="InterPro" id="IPR003737">
    <property type="entry name" value="GlcNAc_PI_deacetylase-related"/>
</dbReference>
<dbReference type="PANTHER" id="PTHR12993">
    <property type="entry name" value="N-ACETYLGLUCOSAMINYL-PHOSPHATIDYLINOSITOL DE-N-ACETYLASE-RELATED"/>
    <property type="match status" value="1"/>
</dbReference>
<dbReference type="SUPFAM" id="SSF102588">
    <property type="entry name" value="LmbE-like"/>
    <property type="match status" value="1"/>
</dbReference>
<proteinExistence type="predicted"/>
<gene>
    <name evidence="2" type="ORF">VM95_18575</name>
</gene>
<dbReference type="InterPro" id="IPR024078">
    <property type="entry name" value="LmbE-like_dom_sf"/>
</dbReference>
<protein>
    <recommendedName>
        <fullName evidence="4">GlcNAc-PI de-N-acetylase</fullName>
    </recommendedName>
</protein>
<keyword evidence="1" id="KW-0862">Zinc</keyword>
<dbReference type="AlphaFoldDB" id="A0A0F2TCF5"/>
<comment type="caution">
    <text evidence="2">The sequence shown here is derived from an EMBL/GenBank/DDBJ whole genome shotgun (WGS) entry which is preliminary data.</text>
</comment>
<organism evidence="2 3">
    <name type="scientific">Streptomyces rubellomurinus (strain ATCC 31215)</name>
    <dbReference type="NCBI Taxonomy" id="359131"/>
    <lineage>
        <taxon>Bacteria</taxon>
        <taxon>Bacillati</taxon>
        <taxon>Actinomycetota</taxon>
        <taxon>Actinomycetes</taxon>
        <taxon>Kitasatosporales</taxon>
        <taxon>Streptomycetaceae</taxon>
        <taxon>Streptomyces</taxon>
    </lineage>
</organism>
<evidence type="ECO:0000256" key="1">
    <source>
        <dbReference type="ARBA" id="ARBA00022833"/>
    </source>
</evidence>
<keyword evidence="3" id="KW-1185">Reference proteome</keyword>
<dbReference type="OrthoDB" id="116799at2"/>
<dbReference type="PANTHER" id="PTHR12993:SF11">
    <property type="entry name" value="N-ACETYLGLUCOSAMINYL-PHOSPHATIDYLINOSITOL DE-N-ACETYLASE"/>
    <property type="match status" value="1"/>
</dbReference>
<dbReference type="RefSeq" id="WP_045698163.1">
    <property type="nucleotide sequence ID" value="NZ_JZKH01000035.1"/>
</dbReference>
<dbReference type="Gene3D" id="3.40.50.10320">
    <property type="entry name" value="LmbE-like"/>
    <property type="match status" value="1"/>
</dbReference>
<dbReference type="GO" id="GO:0016811">
    <property type="term" value="F:hydrolase activity, acting on carbon-nitrogen (but not peptide) bonds, in linear amides"/>
    <property type="evidence" value="ECO:0007669"/>
    <property type="project" value="TreeGrafter"/>
</dbReference>
<sequence>MTVADLLVVVAHPDDETLHCGGLLHRTALRGGTTVTVTLTRGGAGRTLGMCTEEDLPALREQELRRATEALGVTCAEVHDLPDGGLSDHEATGTTLVLEALRRWKPHRVVAFPPNGMNGHPDHRAAHRIALAALDRYQASPDVLLVTSTIQYTEPARPGFLDPRQVEAMRLPATLRMQVGDALEAKLRAMGHYETQARSVAKILRCYPETLLTEAFHRATG</sequence>
<name>A0A0F2TCF5_STRR3</name>
<dbReference type="GO" id="GO:0016137">
    <property type="term" value="P:glycoside metabolic process"/>
    <property type="evidence" value="ECO:0007669"/>
    <property type="project" value="UniProtKB-ARBA"/>
</dbReference>
<accession>A0A0F2TCF5</accession>